<evidence type="ECO:0000256" key="1">
    <source>
        <dbReference type="SAM" id="Coils"/>
    </source>
</evidence>
<feature type="transmembrane region" description="Helical" evidence="2">
    <location>
        <begin position="207"/>
        <end position="228"/>
    </location>
</feature>
<dbReference type="KEGG" id="pmf:P9303_00071"/>
<protein>
    <submittedName>
        <fullName evidence="3">Uncharacterized protein</fullName>
    </submittedName>
</protein>
<dbReference type="AlphaFoldDB" id="A2C5K4"/>
<organism evidence="3 4">
    <name type="scientific">Prochlorococcus marinus (strain MIT 9303)</name>
    <dbReference type="NCBI Taxonomy" id="59922"/>
    <lineage>
        <taxon>Bacteria</taxon>
        <taxon>Bacillati</taxon>
        <taxon>Cyanobacteriota</taxon>
        <taxon>Cyanophyceae</taxon>
        <taxon>Synechococcales</taxon>
        <taxon>Prochlorococcaceae</taxon>
        <taxon>Prochlorococcus</taxon>
    </lineage>
</organism>
<evidence type="ECO:0000256" key="2">
    <source>
        <dbReference type="SAM" id="Phobius"/>
    </source>
</evidence>
<dbReference type="EMBL" id="CP000554">
    <property type="protein sequence ID" value="ABM76764.1"/>
    <property type="molecule type" value="Genomic_DNA"/>
</dbReference>
<name>A2C5K4_PROM3</name>
<dbReference type="NCBIfam" id="NF038305">
    <property type="entry name" value="HpsJ_fam"/>
    <property type="match status" value="1"/>
</dbReference>
<proteinExistence type="predicted"/>
<reference evidence="3 4" key="1">
    <citation type="journal article" date="2007" name="PLoS Genet.">
        <title>Patterns and implications of gene gain and loss in the evolution of Prochlorococcus.</title>
        <authorList>
            <person name="Kettler G.C."/>
            <person name="Martiny A.C."/>
            <person name="Huang K."/>
            <person name="Zucker J."/>
            <person name="Coleman M.L."/>
            <person name="Rodrigue S."/>
            <person name="Chen F."/>
            <person name="Lapidus A."/>
            <person name="Ferriera S."/>
            <person name="Johnson J."/>
            <person name="Steglich C."/>
            <person name="Church G.M."/>
            <person name="Richardson P."/>
            <person name="Chisholm S.W."/>
        </authorList>
    </citation>
    <scope>NUCLEOTIDE SEQUENCE [LARGE SCALE GENOMIC DNA]</scope>
    <source>
        <strain evidence="3 4">MIT 9303</strain>
    </source>
</reference>
<feature type="coiled-coil region" evidence="1">
    <location>
        <begin position="177"/>
        <end position="204"/>
    </location>
</feature>
<accession>A2C5K4</accession>
<evidence type="ECO:0000313" key="3">
    <source>
        <dbReference type="EMBL" id="ABM76764.1"/>
    </source>
</evidence>
<dbReference type="InterPro" id="IPR047709">
    <property type="entry name" value="HpsJ-like"/>
</dbReference>
<feature type="transmembrane region" description="Helical" evidence="2">
    <location>
        <begin position="63"/>
        <end position="81"/>
    </location>
</feature>
<keyword evidence="2" id="KW-1133">Transmembrane helix</keyword>
<keyword evidence="1" id="KW-0175">Coiled coil</keyword>
<keyword evidence="2" id="KW-0472">Membrane</keyword>
<feature type="transmembrane region" description="Helical" evidence="2">
    <location>
        <begin position="93"/>
        <end position="116"/>
    </location>
</feature>
<sequence length="229" mass="24981">MITFWHRALPASELGSSSAGRLTPLMRWLGLTLVILLLLQMVVLLGASDWASAEFQQVMVQRLVTLSPMGFIGLLLMLISSRLDHPGKAKLPIRWLICAFSSLFAIAMIAVIPMAISGNQTLAGQANQTLKQRRDQLEEARRQAQNPEALKVLGAQLAQAGQLPATATDEDQQKAANDFVAGQLTQMDQQIQQMERQRNLAVNQRRFGGTLSAVVLAVAFVLLALTAVL</sequence>
<evidence type="ECO:0000313" key="4">
    <source>
        <dbReference type="Proteomes" id="UP000002274"/>
    </source>
</evidence>
<keyword evidence="2" id="KW-0812">Transmembrane</keyword>
<dbReference type="HOGENOM" id="CLU_1299212_0_0_3"/>
<dbReference type="STRING" id="59922.P9303_00071"/>
<feature type="transmembrane region" description="Helical" evidence="2">
    <location>
        <begin position="28"/>
        <end position="51"/>
    </location>
</feature>
<dbReference type="Proteomes" id="UP000002274">
    <property type="component" value="Chromosome"/>
</dbReference>
<gene>
    <name evidence="3" type="ordered locus">P9303_00071</name>
</gene>